<name>A0A1E3KYQ9_9BACL</name>
<accession>A0A1E3KYQ9</accession>
<evidence type="ECO:0000256" key="1">
    <source>
        <dbReference type="SAM" id="Phobius"/>
    </source>
</evidence>
<evidence type="ECO:0000313" key="2">
    <source>
        <dbReference type="EMBL" id="ODP26626.1"/>
    </source>
</evidence>
<keyword evidence="1" id="KW-0812">Transmembrane</keyword>
<gene>
    <name evidence="2" type="ORF">PTI45_04031</name>
</gene>
<keyword evidence="3" id="KW-1185">Reference proteome</keyword>
<comment type="caution">
    <text evidence="2">The sequence shown here is derived from an EMBL/GenBank/DDBJ whole genome shotgun (WGS) entry which is preliminary data.</text>
</comment>
<feature type="transmembrane region" description="Helical" evidence="1">
    <location>
        <begin position="65"/>
        <end position="86"/>
    </location>
</feature>
<protein>
    <submittedName>
        <fullName evidence="2">Uncharacterized protein</fullName>
    </submittedName>
</protein>
<sequence length="127" mass="15253">MPRLSKICLGLLIFFLLYIFRLQFVVPVFYFVFGLMIYTVFFFWAKAKDLDQEYPNWNYVLNTPGGMVKFLLTGSVIWCAVLYPMVRQAFVKPKENEAEEKGVIFSWLSYLMNPLDWHKSWFNKFYQ</sequence>
<dbReference type="EMBL" id="MDER01000084">
    <property type="protein sequence ID" value="ODP26626.1"/>
    <property type="molecule type" value="Genomic_DNA"/>
</dbReference>
<organism evidence="2 3">
    <name type="scientific">Paenibacillus nuruki</name>
    <dbReference type="NCBI Taxonomy" id="1886670"/>
    <lineage>
        <taxon>Bacteria</taxon>
        <taxon>Bacillati</taxon>
        <taxon>Bacillota</taxon>
        <taxon>Bacilli</taxon>
        <taxon>Bacillales</taxon>
        <taxon>Paenibacillaceae</taxon>
        <taxon>Paenibacillus</taxon>
    </lineage>
</organism>
<proteinExistence type="predicted"/>
<reference evidence="2 3" key="1">
    <citation type="submission" date="2016-08" db="EMBL/GenBank/DDBJ databases">
        <title>Genome sequencing of Paenibacillus sp. TI45-13ar, isolated from Korean traditional nuruk.</title>
        <authorList>
            <person name="Kim S.-J."/>
        </authorList>
    </citation>
    <scope>NUCLEOTIDE SEQUENCE [LARGE SCALE GENOMIC DNA]</scope>
    <source>
        <strain evidence="2 3">TI45-13ar</strain>
    </source>
</reference>
<feature type="transmembrane region" description="Helical" evidence="1">
    <location>
        <begin position="12"/>
        <end position="45"/>
    </location>
</feature>
<dbReference type="AlphaFoldDB" id="A0A1E3KYQ9"/>
<evidence type="ECO:0000313" key="3">
    <source>
        <dbReference type="Proteomes" id="UP000094578"/>
    </source>
</evidence>
<keyword evidence="1" id="KW-1133">Transmembrane helix</keyword>
<dbReference type="STRING" id="1886670.PTI45_04031"/>
<keyword evidence="1" id="KW-0472">Membrane</keyword>
<dbReference type="Proteomes" id="UP000094578">
    <property type="component" value="Unassembled WGS sequence"/>
</dbReference>